<evidence type="ECO:0000256" key="2">
    <source>
        <dbReference type="ARBA" id="ARBA00012528"/>
    </source>
</evidence>
<feature type="modified residue" description="4-aspartylphosphate" evidence="4">
    <location>
        <position position="216"/>
    </location>
</feature>
<dbReference type="Pfam" id="PF00990">
    <property type="entry name" value="GGDEF"/>
    <property type="match status" value="1"/>
</dbReference>
<evidence type="ECO:0000256" key="4">
    <source>
        <dbReference type="PROSITE-ProRule" id="PRU00169"/>
    </source>
</evidence>
<proteinExistence type="predicted"/>
<dbReference type="GO" id="GO:1902201">
    <property type="term" value="P:negative regulation of bacterial-type flagellum-dependent cell motility"/>
    <property type="evidence" value="ECO:0007669"/>
    <property type="project" value="TreeGrafter"/>
</dbReference>
<dbReference type="AlphaFoldDB" id="A0A1Y0IAS9"/>
<name>A0A1Y0IAS9_9GAMM</name>
<evidence type="ECO:0000259" key="5">
    <source>
        <dbReference type="PROSITE" id="PS50110"/>
    </source>
</evidence>
<accession>A0A1Y0IAS9</accession>
<sequence length="465" mass="53304">MTMQQPRGRVLVVDDQPSNIELLHDIFKAVHEVEFAMDGEKAIDMAESALPDIVLLDVQLPGIDGFEVCKRLKDNPKTQHIPIIFLTARRDVDDMVKGYKMGAVDYVTKPFNWFELIAKVNTQLVLKDVKAELRNAYQREEQFFRQIQLSIEESDMTLSGKRAPVRQKILIVDDSVNSIETLENVLRDEYELFFATSAEEAKRVAIEVVPHLIMLDVVLPDSSGYEVCEELKRQAETQDIPIVFVTSRDSAEDEVRGFQAGAIDYIVKPYRPNIVTVRMRNLLELVRNRDLLKRLTLTDALTNIPNRRNFQEVYQREWFRALRSGEPLSILMMDIDNFKRYNDYYGHPQGDVCLKKVAKALYTARKRNTDFLARIGGEEFVMVLPNTDQDGANNFATSVLNAVRQLNIPHVQNENKGQVTLSIGLLTCKPSHKIKRDEALSLADECLYQAKQQGRDRIAQRDMTI</sequence>
<dbReference type="PROSITE" id="PS50110">
    <property type="entry name" value="RESPONSE_REGULATORY"/>
    <property type="match status" value="2"/>
</dbReference>
<dbReference type="GO" id="GO:0000160">
    <property type="term" value="P:phosphorelay signal transduction system"/>
    <property type="evidence" value="ECO:0007669"/>
    <property type="project" value="InterPro"/>
</dbReference>
<dbReference type="OrthoDB" id="6724607at2"/>
<dbReference type="GO" id="GO:0052621">
    <property type="term" value="F:diguanylate cyclase activity"/>
    <property type="evidence" value="ECO:0007669"/>
    <property type="project" value="UniProtKB-EC"/>
</dbReference>
<dbReference type="InterPro" id="IPR000160">
    <property type="entry name" value="GGDEF_dom"/>
</dbReference>
<dbReference type="Proteomes" id="UP000196027">
    <property type="component" value="Chromosome"/>
</dbReference>
<protein>
    <recommendedName>
        <fullName evidence="2">diguanylate cyclase</fullName>
        <ecNumber evidence="2">2.7.7.65</ecNumber>
    </recommendedName>
</protein>
<dbReference type="PROSITE" id="PS50887">
    <property type="entry name" value="GGDEF"/>
    <property type="match status" value="1"/>
</dbReference>
<dbReference type="Pfam" id="PF00072">
    <property type="entry name" value="Response_reg"/>
    <property type="match status" value="2"/>
</dbReference>
<dbReference type="CDD" id="cd01949">
    <property type="entry name" value="GGDEF"/>
    <property type="match status" value="1"/>
</dbReference>
<dbReference type="InterPro" id="IPR029787">
    <property type="entry name" value="Nucleotide_cyclase"/>
</dbReference>
<dbReference type="SUPFAM" id="SSF55073">
    <property type="entry name" value="Nucleotide cyclase"/>
    <property type="match status" value="1"/>
</dbReference>
<evidence type="ECO:0000313" key="8">
    <source>
        <dbReference type="Proteomes" id="UP000196027"/>
    </source>
</evidence>
<dbReference type="PANTHER" id="PTHR45138:SF9">
    <property type="entry name" value="DIGUANYLATE CYCLASE DGCM-RELATED"/>
    <property type="match status" value="1"/>
</dbReference>
<dbReference type="FunFam" id="3.30.70.270:FF:000001">
    <property type="entry name" value="Diguanylate cyclase domain protein"/>
    <property type="match status" value="1"/>
</dbReference>
<dbReference type="InterPro" id="IPR011006">
    <property type="entry name" value="CheY-like_superfamily"/>
</dbReference>
<keyword evidence="8" id="KW-1185">Reference proteome</keyword>
<feature type="modified residue" description="4-aspartylphosphate" evidence="4">
    <location>
        <position position="57"/>
    </location>
</feature>
<dbReference type="NCBIfam" id="TIGR00254">
    <property type="entry name" value="GGDEF"/>
    <property type="match status" value="1"/>
</dbReference>
<dbReference type="Gene3D" id="3.30.70.270">
    <property type="match status" value="1"/>
</dbReference>
<dbReference type="SMART" id="SM00267">
    <property type="entry name" value="GGDEF"/>
    <property type="match status" value="1"/>
</dbReference>
<comment type="catalytic activity">
    <reaction evidence="3">
        <text>2 GTP = 3',3'-c-di-GMP + 2 diphosphate</text>
        <dbReference type="Rhea" id="RHEA:24898"/>
        <dbReference type="ChEBI" id="CHEBI:33019"/>
        <dbReference type="ChEBI" id="CHEBI:37565"/>
        <dbReference type="ChEBI" id="CHEBI:58805"/>
        <dbReference type="EC" id="2.7.7.65"/>
    </reaction>
</comment>
<reference evidence="7 8" key="1">
    <citation type="submission" date="2017-05" db="EMBL/GenBank/DDBJ databases">
        <title>Genomic insights into alkan degradation activity of Oleiphilus messinensis.</title>
        <authorList>
            <person name="Kozyavkin S.A."/>
            <person name="Slesarev A.I."/>
            <person name="Golyshin P.N."/>
            <person name="Korzhenkov A."/>
            <person name="Golyshina O.N."/>
            <person name="Toshchakov S.V."/>
        </authorList>
    </citation>
    <scope>NUCLEOTIDE SEQUENCE [LARGE SCALE GENOMIC DNA]</scope>
    <source>
        <strain evidence="7 8">ME102</strain>
    </source>
</reference>
<dbReference type="EC" id="2.7.7.65" evidence="2"/>
<dbReference type="PANTHER" id="PTHR45138">
    <property type="entry name" value="REGULATORY COMPONENTS OF SENSORY TRANSDUCTION SYSTEM"/>
    <property type="match status" value="1"/>
</dbReference>
<dbReference type="InterPro" id="IPR001789">
    <property type="entry name" value="Sig_transdc_resp-reg_receiver"/>
</dbReference>
<gene>
    <name evidence="7" type="ORF">OLMES_3581</name>
</gene>
<keyword evidence="4" id="KW-0597">Phosphoprotein</keyword>
<feature type="domain" description="GGDEF" evidence="6">
    <location>
        <begin position="326"/>
        <end position="463"/>
    </location>
</feature>
<dbReference type="InterPro" id="IPR050469">
    <property type="entry name" value="Diguanylate_Cyclase"/>
</dbReference>
<dbReference type="GO" id="GO:0005886">
    <property type="term" value="C:plasma membrane"/>
    <property type="evidence" value="ECO:0007669"/>
    <property type="project" value="TreeGrafter"/>
</dbReference>
<feature type="domain" description="Response regulatory" evidence="5">
    <location>
        <begin position="9"/>
        <end position="124"/>
    </location>
</feature>
<evidence type="ECO:0000259" key="6">
    <source>
        <dbReference type="PROSITE" id="PS50887"/>
    </source>
</evidence>
<dbReference type="KEGG" id="ome:OLMES_3581"/>
<evidence type="ECO:0000256" key="1">
    <source>
        <dbReference type="ARBA" id="ARBA00001946"/>
    </source>
</evidence>
<evidence type="ECO:0000313" key="7">
    <source>
        <dbReference type="EMBL" id="ARU57608.1"/>
    </source>
</evidence>
<evidence type="ECO:0000256" key="3">
    <source>
        <dbReference type="ARBA" id="ARBA00034247"/>
    </source>
</evidence>
<dbReference type="Gene3D" id="3.40.50.2300">
    <property type="match status" value="2"/>
</dbReference>
<dbReference type="SUPFAM" id="SSF52172">
    <property type="entry name" value="CheY-like"/>
    <property type="match status" value="2"/>
</dbReference>
<dbReference type="InterPro" id="IPR043128">
    <property type="entry name" value="Rev_trsase/Diguanyl_cyclase"/>
</dbReference>
<organism evidence="7 8">
    <name type="scientific">Oleiphilus messinensis</name>
    <dbReference type="NCBI Taxonomy" id="141451"/>
    <lineage>
        <taxon>Bacteria</taxon>
        <taxon>Pseudomonadati</taxon>
        <taxon>Pseudomonadota</taxon>
        <taxon>Gammaproteobacteria</taxon>
        <taxon>Oceanospirillales</taxon>
        <taxon>Oleiphilaceae</taxon>
        <taxon>Oleiphilus</taxon>
    </lineage>
</organism>
<dbReference type="GO" id="GO:0043709">
    <property type="term" value="P:cell adhesion involved in single-species biofilm formation"/>
    <property type="evidence" value="ECO:0007669"/>
    <property type="project" value="TreeGrafter"/>
</dbReference>
<dbReference type="CDD" id="cd19920">
    <property type="entry name" value="REC_PA4781-like"/>
    <property type="match status" value="1"/>
</dbReference>
<dbReference type="SMART" id="SM00448">
    <property type="entry name" value="REC"/>
    <property type="match status" value="2"/>
</dbReference>
<feature type="domain" description="Response regulatory" evidence="5">
    <location>
        <begin position="168"/>
        <end position="283"/>
    </location>
</feature>
<comment type="cofactor">
    <cofactor evidence="1">
        <name>Mg(2+)</name>
        <dbReference type="ChEBI" id="CHEBI:18420"/>
    </cofactor>
</comment>
<dbReference type="EMBL" id="CP021425">
    <property type="protein sequence ID" value="ARU57608.1"/>
    <property type="molecule type" value="Genomic_DNA"/>
</dbReference>
<dbReference type="RefSeq" id="WP_087462481.1">
    <property type="nucleotide sequence ID" value="NZ_CP021425.1"/>
</dbReference>